<feature type="region of interest" description="Disordered" evidence="1">
    <location>
        <begin position="127"/>
        <end position="158"/>
    </location>
</feature>
<name>A0A2N9F7K7_FAGSY</name>
<feature type="compositionally biased region" description="Low complexity" evidence="1">
    <location>
        <begin position="202"/>
        <end position="213"/>
    </location>
</feature>
<proteinExistence type="predicted"/>
<organism evidence="2">
    <name type="scientific">Fagus sylvatica</name>
    <name type="common">Beechnut</name>
    <dbReference type="NCBI Taxonomy" id="28930"/>
    <lineage>
        <taxon>Eukaryota</taxon>
        <taxon>Viridiplantae</taxon>
        <taxon>Streptophyta</taxon>
        <taxon>Embryophyta</taxon>
        <taxon>Tracheophyta</taxon>
        <taxon>Spermatophyta</taxon>
        <taxon>Magnoliopsida</taxon>
        <taxon>eudicotyledons</taxon>
        <taxon>Gunneridae</taxon>
        <taxon>Pentapetalae</taxon>
        <taxon>rosids</taxon>
        <taxon>fabids</taxon>
        <taxon>Fagales</taxon>
        <taxon>Fagaceae</taxon>
        <taxon>Fagus</taxon>
    </lineage>
</organism>
<evidence type="ECO:0000256" key="1">
    <source>
        <dbReference type="SAM" id="MobiDB-lite"/>
    </source>
</evidence>
<dbReference type="PANTHER" id="PTHR33701:SF3">
    <property type="entry name" value="TRANSCRIPTIONAL REGULATOR ATRX"/>
    <property type="match status" value="1"/>
</dbReference>
<feature type="region of interest" description="Disordered" evidence="1">
    <location>
        <begin position="188"/>
        <end position="217"/>
    </location>
</feature>
<feature type="compositionally biased region" description="Polar residues" evidence="1">
    <location>
        <begin position="128"/>
        <end position="139"/>
    </location>
</feature>
<gene>
    <name evidence="2" type="ORF">FSB_LOCUS10753</name>
</gene>
<sequence>MSFSSNGISSPCKSKVEGEVMGLRSSMCVCNLPINKVWVEPLPNHYHGYDTSSINSATTHYYSPLLRISNLWLLHHWDSCDPGNHSDITEERYEVKAQAPHPAETVGSYAEEAKSEVRDVFFSKELSKTQSNGVPQPTSADMGGIKHQNGRSSCTSESAAQEFAFPMANGKQNEESLETYIHKFSHSLHHEPHSHGSPGNQSAHPSSSNAGSSFQKGNASGNQYDLYALVPHEPSDSLGGVLEALKQARVSLQNKFNQVPLIEGRSVGKAIEPSVLATNPVDQMEIPVGCAGLFRLPIDFPMEANMQANFLGSGLSTASYYRNKGVAVTAGDRFLTSPFLETRSDISTFDPYFTSRYGETLSRLSTEKPRFDPYTDTVLSSSGRYTNPTHLSYPSYPTYPGLMPRMPPNEGFSRTFPNRTVGVPPADNLYYDGQTRPNMYR</sequence>
<dbReference type="EMBL" id="OIVN01000604">
    <property type="protein sequence ID" value="SPC82871.1"/>
    <property type="molecule type" value="Genomic_DNA"/>
</dbReference>
<reference evidence="2" key="1">
    <citation type="submission" date="2018-02" db="EMBL/GenBank/DDBJ databases">
        <authorList>
            <person name="Cohen D.B."/>
            <person name="Kent A.D."/>
        </authorList>
    </citation>
    <scope>NUCLEOTIDE SEQUENCE</scope>
</reference>
<accession>A0A2N9F7K7</accession>
<dbReference type="PANTHER" id="PTHR33701">
    <property type="entry name" value="TRANSMEMBRANE PROTEIN"/>
    <property type="match status" value="1"/>
</dbReference>
<protein>
    <submittedName>
        <fullName evidence="2">Uncharacterized protein</fullName>
    </submittedName>
</protein>
<dbReference type="AlphaFoldDB" id="A0A2N9F7K7"/>
<evidence type="ECO:0000313" key="2">
    <source>
        <dbReference type="EMBL" id="SPC82871.1"/>
    </source>
</evidence>